<name>T1KM35_TETUR</name>
<reference evidence="1" key="2">
    <citation type="submission" date="2015-06" db="UniProtKB">
        <authorList>
            <consortium name="EnsemblMetazoa"/>
        </authorList>
    </citation>
    <scope>IDENTIFICATION</scope>
</reference>
<sequence length="103" mass="11414">MAKFLNSGKGCNHKRGRAKPTLYIDANIADKVSRITYLELSINSFTADFLDAQRTIEKLTIAMAIKRGNPCTGKGVYVPTPDRNILILDTPVDEEPGHLLEQL</sequence>
<proteinExistence type="predicted"/>
<reference evidence="2" key="1">
    <citation type="submission" date="2011-08" db="EMBL/GenBank/DDBJ databases">
        <authorList>
            <person name="Rombauts S."/>
        </authorList>
    </citation>
    <scope>NUCLEOTIDE SEQUENCE</scope>
    <source>
        <strain evidence="2">London</strain>
    </source>
</reference>
<dbReference type="EMBL" id="CAEY01000237">
    <property type="status" value="NOT_ANNOTATED_CDS"/>
    <property type="molecule type" value="Genomic_DNA"/>
</dbReference>
<evidence type="ECO:0000313" key="1">
    <source>
        <dbReference type="EnsemblMetazoa" id="tetur15g00190.1"/>
    </source>
</evidence>
<keyword evidence="2" id="KW-1185">Reference proteome</keyword>
<dbReference type="HOGENOM" id="CLU_2267129_0_0_1"/>
<dbReference type="Proteomes" id="UP000015104">
    <property type="component" value="Unassembled WGS sequence"/>
</dbReference>
<protein>
    <submittedName>
        <fullName evidence="1">Uncharacterized protein</fullName>
    </submittedName>
</protein>
<organism evidence="1 2">
    <name type="scientific">Tetranychus urticae</name>
    <name type="common">Two-spotted spider mite</name>
    <dbReference type="NCBI Taxonomy" id="32264"/>
    <lineage>
        <taxon>Eukaryota</taxon>
        <taxon>Metazoa</taxon>
        <taxon>Ecdysozoa</taxon>
        <taxon>Arthropoda</taxon>
        <taxon>Chelicerata</taxon>
        <taxon>Arachnida</taxon>
        <taxon>Acari</taxon>
        <taxon>Acariformes</taxon>
        <taxon>Trombidiformes</taxon>
        <taxon>Prostigmata</taxon>
        <taxon>Eleutherengona</taxon>
        <taxon>Raphignathae</taxon>
        <taxon>Tetranychoidea</taxon>
        <taxon>Tetranychidae</taxon>
        <taxon>Tetranychus</taxon>
    </lineage>
</organism>
<evidence type="ECO:0000313" key="2">
    <source>
        <dbReference type="Proteomes" id="UP000015104"/>
    </source>
</evidence>
<accession>T1KM35</accession>
<dbReference type="EnsemblMetazoa" id="tetur15g00190.1">
    <property type="protein sequence ID" value="tetur15g00190.1"/>
    <property type="gene ID" value="tetur15g00190"/>
</dbReference>
<dbReference type="AlphaFoldDB" id="T1KM35"/>